<evidence type="ECO:0000256" key="1">
    <source>
        <dbReference type="SAM" id="MobiDB-lite"/>
    </source>
</evidence>
<dbReference type="EMBL" id="BSPC01000036">
    <property type="protein sequence ID" value="GLS20895.1"/>
    <property type="molecule type" value="Genomic_DNA"/>
</dbReference>
<accession>A0ABQ6CM32</accession>
<reference evidence="3" key="1">
    <citation type="journal article" date="2019" name="Int. J. Syst. Evol. Microbiol.">
        <title>The Global Catalogue of Microorganisms (GCM) 10K type strain sequencing project: providing services to taxonomists for standard genome sequencing and annotation.</title>
        <authorList>
            <consortium name="The Broad Institute Genomics Platform"/>
            <consortium name="The Broad Institute Genome Sequencing Center for Infectious Disease"/>
            <person name="Wu L."/>
            <person name="Ma J."/>
        </authorList>
    </citation>
    <scope>NUCLEOTIDE SEQUENCE [LARGE SCALE GENOMIC DNA]</scope>
    <source>
        <strain evidence="3">NBRC 101365</strain>
    </source>
</reference>
<dbReference type="RefSeq" id="WP_284313972.1">
    <property type="nucleotide sequence ID" value="NZ_BSPC01000036.1"/>
</dbReference>
<protein>
    <submittedName>
        <fullName evidence="2">Uncharacterized protein</fullName>
    </submittedName>
</protein>
<comment type="caution">
    <text evidence="2">The sequence shown here is derived from an EMBL/GenBank/DDBJ whole genome shotgun (WGS) entry which is preliminary data.</text>
</comment>
<sequence>MWTKGFETRSVRMERLWLLTVQAPVEDLERLMATVTAITPLAMGKYDANAYQSAGGIEWYRPLEGAAAGPEQAVRKRPGVVELAFELPDDQALIDAVVEALFQAHSYQEPVIRLQPILASRSKGLDDSANPHRWWNSTGDWKRAQAASPAAPE</sequence>
<feature type="region of interest" description="Disordered" evidence="1">
    <location>
        <begin position="123"/>
        <end position="153"/>
    </location>
</feature>
<name>A0ABQ6CM32_9HYPH</name>
<evidence type="ECO:0000313" key="2">
    <source>
        <dbReference type="EMBL" id="GLS20895.1"/>
    </source>
</evidence>
<proteinExistence type="predicted"/>
<organism evidence="2 3">
    <name type="scientific">Labrys miyagiensis</name>
    <dbReference type="NCBI Taxonomy" id="346912"/>
    <lineage>
        <taxon>Bacteria</taxon>
        <taxon>Pseudomonadati</taxon>
        <taxon>Pseudomonadota</taxon>
        <taxon>Alphaproteobacteria</taxon>
        <taxon>Hyphomicrobiales</taxon>
        <taxon>Xanthobacteraceae</taxon>
        <taxon>Labrys</taxon>
    </lineage>
</organism>
<keyword evidence="3" id="KW-1185">Reference proteome</keyword>
<dbReference type="Gene3D" id="3.30.70.120">
    <property type="match status" value="1"/>
</dbReference>
<dbReference type="Proteomes" id="UP001156882">
    <property type="component" value="Unassembled WGS sequence"/>
</dbReference>
<gene>
    <name evidence="2" type="ORF">GCM10007874_39120</name>
</gene>
<evidence type="ECO:0000313" key="3">
    <source>
        <dbReference type="Proteomes" id="UP001156882"/>
    </source>
</evidence>
<dbReference type="InterPro" id="IPR015867">
    <property type="entry name" value="N-reg_PII/ATP_PRibTrfase_C"/>
</dbReference>